<protein>
    <recommendedName>
        <fullName evidence="7">Reverse transcriptase zinc-binding domain-containing protein</fullName>
    </recommendedName>
</protein>
<evidence type="ECO:0000256" key="1">
    <source>
        <dbReference type="ARBA" id="ARBA00004141"/>
    </source>
</evidence>
<accession>A0AAP0D290</accession>
<dbReference type="NCBIfam" id="TIGR00861">
    <property type="entry name" value="MIP"/>
    <property type="match status" value="1"/>
</dbReference>
<evidence type="ECO:0000256" key="2">
    <source>
        <dbReference type="ARBA" id="ARBA00022448"/>
    </source>
</evidence>
<dbReference type="GO" id="GO:0016020">
    <property type="term" value="C:membrane"/>
    <property type="evidence" value="ECO:0007669"/>
    <property type="project" value="UniProtKB-SubCell"/>
</dbReference>
<dbReference type="AlphaFoldDB" id="A0AAP0D290"/>
<feature type="transmembrane region" description="Helical" evidence="6">
    <location>
        <begin position="175"/>
        <end position="194"/>
    </location>
</feature>
<dbReference type="Proteomes" id="UP001408789">
    <property type="component" value="Unassembled WGS sequence"/>
</dbReference>
<feature type="transmembrane region" description="Helical" evidence="6">
    <location>
        <begin position="57"/>
        <end position="77"/>
    </location>
</feature>
<keyword evidence="3 6" id="KW-0812">Transmembrane</keyword>
<feature type="transmembrane region" description="Helical" evidence="6">
    <location>
        <begin position="104"/>
        <end position="125"/>
    </location>
</feature>
<evidence type="ECO:0000259" key="7">
    <source>
        <dbReference type="Pfam" id="PF13966"/>
    </source>
</evidence>
<proteinExistence type="predicted"/>
<evidence type="ECO:0000256" key="5">
    <source>
        <dbReference type="ARBA" id="ARBA00023136"/>
    </source>
</evidence>
<evidence type="ECO:0000313" key="8">
    <source>
        <dbReference type="EMBL" id="KAK9064807.1"/>
    </source>
</evidence>
<feature type="transmembrane region" description="Helical" evidence="6">
    <location>
        <begin position="30"/>
        <end position="51"/>
    </location>
</feature>
<dbReference type="EMBL" id="JBCNJP010000017">
    <property type="protein sequence ID" value="KAK9064807.1"/>
    <property type="molecule type" value="Genomic_DNA"/>
</dbReference>
<feature type="domain" description="Reverse transcriptase zinc-binding" evidence="7">
    <location>
        <begin position="467"/>
        <end position="543"/>
    </location>
</feature>
<dbReference type="GO" id="GO:0015267">
    <property type="term" value="F:channel activity"/>
    <property type="evidence" value="ECO:0007669"/>
    <property type="project" value="InterPro"/>
</dbReference>
<dbReference type="InterPro" id="IPR022357">
    <property type="entry name" value="MIP_CS"/>
</dbReference>
<dbReference type="InterPro" id="IPR026960">
    <property type="entry name" value="RVT-Znf"/>
</dbReference>
<dbReference type="PANTHER" id="PTHR45724:SF16">
    <property type="entry name" value="AQUAPORIN NIP2-1"/>
    <property type="match status" value="1"/>
</dbReference>
<gene>
    <name evidence="8" type="ORF">SSX86_016189</name>
</gene>
<dbReference type="PRINTS" id="PR00783">
    <property type="entry name" value="MINTRINSICP"/>
</dbReference>
<dbReference type="Gene3D" id="1.20.1080.10">
    <property type="entry name" value="Glycerol uptake facilitator protein"/>
    <property type="match status" value="1"/>
</dbReference>
<dbReference type="Pfam" id="PF00230">
    <property type="entry name" value="MIP"/>
    <property type="match status" value="1"/>
</dbReference>
<keyword evidence="5 6" id="KW-0472">Membrane</keyword>
<sequence>MLPCRYGLRSIALFVIKSRQTSNRIRCRQVVAEMVATFLMVFVTCGCAAVGSNEHLVSQLGVSLASGLIVTVMIYAVGHISGAHMNPAVTIAFATFRHFPWKQVPFYVIAQFTGSISASFALRILLQPIKNLGTTTPSGTHLQALTMEIIVTFAMMFVTSAVATDTKAIGELAGIAVGSAVCITSILAGPVSGGSMNPARTIGPALVSNNYKGIWVYIVGPITGTLSGVLCYSFIRSANEPEHDVSLLKFGRMKSNDEHLTIRYPLGFLGLPGISLPLLNRWGGGGIGIGSLKASNLALLSKWGWRLKHNGDDLWARTIRAIHKSNRSHNFFPLKKSVPGYWKGIIGAFDEIEQRGVLYREDMKAIIGDGLSTMFWQDPWLAFGTLKDRFLDLYNIENNKSCTINARLAPQSQPYVFTWNWTQNPDSAQLAQLTALINSYVFRPGPDQWSWLGSADDSFHTSFIRKQLEANMVVQYKKHPWTSWVPLKTQILSWKATRGRIPVKEELAKRGVQITNLLCSWCNIHAESVTHILLNCSMAAETWEKIPIWCKFKFHISSTVEDLLSNIEDAPVRLKEKKVLMVIASASLWEIWCARNRKEFENLNTHPAKLVEEIKATSFLWLKHRANMFDLDWNSFCISFIV</sequence>
<keyword evidence="9" id="KW-1185">Reference proteome</keyword>
<comment type="subcellular location">
    <subcellularLocation>
        <location evidence="1">Membrane</location>
        <topology evidence="1">Multi-pass membrane protein</topology>
    </subcellularLocation>
</comment>
<dbReference type="PANTHER" id="PTHR45724">
    <property type="entry name" value="AQUAPORIN NIP2-1"/>
    <property type="match status" value="1"/>
</dbReference>
<evidence type="ECO:0000256" key="3">
    <source>
        <dbReference type="ARBA" id="ARBA00022692"/>
    </source>
</evidence>
<dbReference type="Pfam" id="PF13966">
    <property type="entry name" value="zf-RVT"/>
    <property type="match status" value="1"/>
</dbReference>
<dbReference type="PROSITE" id="PS00221">
    <property type="entry name" value="MIP"/>
    <property type="match status" value="1"/>
</dbReference>
<comment type="caution">
    <text evidence="8">The sequence shown here is derived from an EMBL/GenBank/DDBJ whole genome shotgun (WGS) entry which is preliminary data.</text>
</comment>
<dbReference type="SUPFAM" id="SSF81338">
    <property type="entry name" value="Aquaporin-like"/>
    <property type="match status" value="1"/>
</dbReference>
<name>A0AAP0D290_9ASTR</name>
<reference evidence="8 9" key="1">
    <citation type="submission" date="2024-04" db="EMBL/GenBank/DDBJ databases">
        <title>The reference genome of an endangered Asteraceae, Deinandra increscens subsp. villosa, native to the Central Coast of California.</title>
        <authorList>
            <person name="Guilliams M."/>
            <person name="Hasenstab-Lehman K."/>
            <person name="Meyer R."/>
            <person name="Mcevoy S."/>
        </authorList>
    </citation>
    <scope>NUCLEOTIDE SEQUENCE [LARGE SCALE GENOMIC DNA]</scope>
    <source>
        <tissue evidence="8">Leaf</tissue>
    </source>
</reference>
<keyword evidence="4 6" id="KW-1133">Transmembrane helix</keyword>
<dbReference type="InterPro" id="IPR034294">
    <property type="entry name" value="Aquaporin_transptr"/>
</dbReference>
<evidence type="ECO:0000256" key="4">
    <source>
        <dbReference type="ARBA" id="ARBA00022989"/>
    </source>
</evidence>
<evidence type="ECO:0000256" key="6">
    <source>
        <dbReference type="SAM" id="Phobius"/>
    </source>
</evidence>
<organism evidence="8 9">
    <name type="scientific">Deinandra increscens subsp. villosa</name>
    <dbReference type="NCBI Taxonomy" id="3103831"/>
    <lineage>
        <taxon>Eukaryota</taxon>
        <taxon>Viridiplantae</taxon>
        <taxon>Streptophyta</taxon>
        <taxon>Embryophyta</taxon>
        <taxon>Tracheophyta</taxon>
        <taxon>Spermatophyta</taxon>
        <taxon>Magnoliopsida</taxon>
        <taxon>eudicotyledons</taxon>
        <taxon>Gunneridae</taxon>
        <taxon>Pentapetalae</taxon>
        <taxon>asterids</taxon>
        <taxon>campanulids</taxon>
        <taxon>Asterales</taxon>
        <taxon>Asteraceae</taxon>
        <taxon>Asteroideae</taxon>
        <taxon>Heliantheae alliance</taxon>
        <taxon>Madieae</taxon>
        <taxon>Madiinae</taxon>
        <taxon>Deinandra</taxon>
    </lineage>
</organism>
<dbReference type="CDD" id="cd00333">
    <property type="entry name" value="MIP"/>
    <property type="match status" value="1"/>
</dbReference>
<dbReference type="InterPro" id="IPR023271">
    <property type="entry name" value="Aquaporin-like"/>
</dbReference>
<feature type="transmembrane region" description="Helical" evidence="6">
    <location>
        <begin position="214"/>
        <end position="235"/>
    </location>
</feature>
<feature type="transmembrane region" description="Helical" evidence="6">
    <location>
        <begin position="145"/>
        <end position="163"/>
    </location>
</feature>
<evidence type="ECO:0000313" key="9">
    <source>
        <dbReference type="Proteomes" id="UP001408789"/>
    </source>
</evidence>
<dbReference type="InterPro" id="IPR000425">
    <property type="entry name" value="MIP"/>
</dbReference>
<keyword evidence="2" id="KW-0813">Transport</keyword>